<dbReference type="Proteomes" id="UP000218744">
    <property type="component" value="Unassembled WGS sequence"/>
</dbReference>
<evidence type="ECO:0000313" key="1">
    <source>
        <dbReference type="EMBL" id="PCS14013.1"/>
    </source>
</evidence>
<organism evidence="1 2">
    <name type="scientific">Lactococcus lactis subsp. hordniae</name>
    <dbReference type="NCBI Taxonomy" id="203404"/>
    <lineage>
        <taxon>Bacteria</taxon>
        <taxon>Bacillati</taxon>
        <taxon>Bacillota</taxon>
        <taxon>Bacilli</taxon>
        <taxon>Lactobacillales</taxon>
        <taxon>Streptococcaceae</taxon>
        <taxon>Lactococcus</taxon>
    </lineage>
</organism>
<reference evidence="1 2" key="1">
    <citation type="submission" date="2014-12" db="EMBL/GenBank/DDBJ databases">
        <title>Draft genome sequences of 10 type strains of Lactococcus.</title>
        <authorList>
            <person name="Sun Z."/>
            <person name="Zhong Z."/>
            <person name="Liu W."/>
            <person name="Zhang W."/>
            <person name="Zhang H."/>
        </authorList>
    </citation>
    <scope>NUCLEOTIDE SEQUENCE [LARGE SCALE GENOMIC DNA]</scope>
    <source>
        <strain evidence="1 2">DSM 20450</strain>
    </source>
</reference>
<protein>
    <submittedName>
        <fullName evidence="1">Uncharacterized protein</fullName>
    </submittedName>
</protein>
<dbReference type="EMBL" id="JXKA01000002">
    <property type="protein sequence ID" value="PCS14013.1"/>
    <property type="molecule type" value="Genomic_DNA"/>
</dbReference>
<gene>
    <name evidence="1" type="ORF">RU90_GL000883</name>
</gene>
<sequence>MNHFLFSKLIISNQNTQKGLFRNLGKNFFIFINNQKKEA</sequence>
<dbReference type="AlphaFoldDB" id="A0A2A5SKT0"/>
<name>A0A2A5SKT0_LACLH</name>
<proteinExistence type="predicted"/>
<accession>A0A2A5SKT0</accession>
<comment type="caution">
    <text evidence="1">The sequence shown here is derived from an EMBL/GenBank/DDBJ whole genome shotgun (WGS) entry which is preliminary data.</text>
</comment>
<evidence type="ECO:0000313" key="2">
    <source>
        <dbReference type="Proteomes" id="UP000218744"/>
    </source>
</evidence>